<keyword evidence="1" id="KW-0378">Hydrolase</keyword>
<dbReference type="EMBL" id="FJUX01000028">
    <property type="protein sequence ID" value="CZS96792.1"/>
    <property type="molecule type" value="Genomic_DNA"/>
</dbReference>
<dbReference type="Gene3D" id="3.40.50.1820">
    <property type="entry name" value="alpha/beta hydrolase"/>
    <property type="match status" value="1"/>
</dbReference>
<dbReference type="AlphaFoldDB" id="A0A1E1KFM4"/>
<keyword evidence="5" id="KW-1185">Reference proteome</keyword>
<proteinExistence type="predicted"/>
<dbReference type="SUPFAM" id="SSF53474">
    <property type="entry name" value="alpha/beta-Hydrolases"/>
    <property type="match status" value="1"/>
</dbReference>
<organism evidence="4 5">
    <name type="scientific">Rhynchosporium agropyri</name>
    <dbReference type="NCBI Taxonomy" id="914238"/>
    <lineage>
        <taxon>Eukaryota</taxon>
        <taxon>Fungi</taxon>
        <taxon>Dikarya</taxon>
        <taxon>Ascomycota</taxon>
        <taxon>Pezizomycotina</taxon>
        <taxon>Leotiomycetes</taxon>
        <taxon>Helotiales</taxon>
        <taxon>Ploettnerulaceae</taxon>
        <taxon>Rhynchosporium</taxon>
    </lineage>
</organism>
<evidence type="ECO:0000256" key="3">
    <source>
        <dbReference type="SAM" id="SignalP"/>
    </source>
</evidence>
<gene>
    <name evidence="4" type="ORF">RAG0_05981</name>
</gene>
<dbReference type="InterPro" id="IPR029058">
    <property type="entry name" value="AB_hydrolase_fold"/>
</dbReference>
<name>A0A1E1KFM4_9HELO</name>
<protein>
    <submittedName>
        <fullName evidence="4">Related to acetylxylan esterase</fullName>
    </submittedName>
</protein>
<dbReference type="InterPro" id="IPR000675">
    <property type="entry name" value="Cutinase/axe"/>
</dbReference>
<dbReference type="SMART" id="SM01110">
    <property type="entry name" value="Cutinase"/>
    <property type="match status" value="1"/>
</dbReference>
<feature type="signal peptide" evidence="3">
    <location>
        <begin position="1"/>
        <end position="19"/>
    </location>
</feature>
<feature type="chain" id="PRO_5009446010" evidence="3">
    <location>
        <begin position="20"/>
        <end position="275"/>
    </location>
</feature>
<reference evidence="5" key="1">
    <citation type="submission" date="2016-03" db="EMBL/GenBank/DDBJ databases">
        <authorList>
            <person name="Guldener U."/>
        </authorList>
    </citation>
    <scope>NUCLEOTIDE SEQUENCE [LARGE SCALE GENOMIC DNA]</scope>
    <source>
        <strain evidence="5">04CH-RAC-A.6.1</strain>
    </source>
</reference>
<keyword evidence="2" id="KW-1015">Disulfide bond</keyword>
<evidence type="ECO:0000256" key="2">
    <source>
        <dbReference type="ARBA" id="ARBA00023157"/>
    </source>
</evidence>
<dbReference type="PANTHER" id="PTHR33630:SF9">
    <property type="entry name" value="CUTINASE 4"/>
    <property type="match status" value="1"/>
</dbReference>
<dbReference type="OrthoDB" id="6020543at2759"/>
<evidence type="ECO:0000256" key="1">
    <source>
        <dbReference type="ARBA" id="ARBA00022801"/>
    </source>
</evidence>
<dbReference type="Proteomes" id="UP000178912">
    <property type="component" value="Unassembled WGS sequence"/>
</dbReference>
<sequence length="275" mass="28956">MRPSTFLAISLASLTTTLPTLDTRESSNTTSSNSAPCATGVHIIVARASTEVPGEGIIGAVADQVVKAVPGSDSEAVGYPATLLDYLTSEGTGVKVMTNMIETYTMRCPQSKLVLMGYSQGAQVVGDVMCGTSTPAFNSTPPILIAMTKNIVAIIQMGDPSHIPNLPQDVGDSSKAGIFKRPNTNSTSCMAMEPITKNFCSADDRFCDSGTSTAVHLSYVREFGVQAREFVIQKARAAIMESSNTGTPKPNGAREARDGPAVWMACAFSILMMVV</sequence>
<dbReference type="Pfam" id="PF01083">
    <property type="entry name" value="Cutinase"/>
    <property type="match status" value="1"/>
</dbReference>
<accession>A0A1E1KFM4</accession>
<evidence type="ECO:0000313" key="5">
    <source>
        <dbReference type="Proteomes" id="UP000178912"/>
    </source>
</evidence>
<evidence type="ECO:0000313" key="4">
    <source>
        <dbReference type="EMBL" id="CZS96792.1"/>
    </source>
</evidence>
<dbReference type="GO" id="GO:0052689">
    <property type="term" value="F:carboxylic ester hydrolase activity"/>
    <property type="evidence" value="ECO:0007669"/>
    <property type="project" value="UniProtKB-ARBA"/>
</dbReference>
<keyword evidence="3" id="KW-0732">Signal</keyword>
<dbReference type="PANTHER" id="PTHR33630">
    <property type="entry name" value="CUTINASE RV1984C-RELATED-RELATED"/>
    <property type="match status" value="1"/>
</dbReference>